<dbReference type="PANTHER" id="PTHR22743">
    <property type="entry name" value="MEPRIN/TRAF-LIKE MATH FAMILY-C.ELEGANS"/>
    <property type="match status" value="1"/>
</dbReference>
<proteinExistence type="predicted"/>
<keyword evidence="4" id="KW-1185">Reference proteome</keyword>
<dbReference type="eggNOG" id="ENOG502RXUT">
    <property type="taxonomic scope" value="Eukaryota"/>
</dbReference>
<dbReference type="STRING" id="135651.G0NJY2"/>
<dbReference type="InParanoid" id="G0NJY2"/>
<sequence>MSIAGNELMLSHFFKDVSSMKPNERRFSPWVKKFGILWYLGVKRNNQNLGIFLFCSPPKQDNPWAIDTEFKLEVLSSKGKAKNDNFVCTFITNHGFGNPSFLSGDKLEKEYLVDDSFQLLAYVKIKKATGIQKKKLRDFSSLHRNHTDGVLIVEGEKFHISKGFLAKVSPYFRQLFFGNHLDAGKEENELHGVNSQEFQNFLEEIHGKDVIDEKTVLGILKLARMFDLETSISKCVEFLIEESEKTYKEKLAIAAEYQLVELRNHCIMRLDTKEAISAAMPTDVRDMDPTAAKLLLQKLVCLK</sequence>
<dbReference type="Gene3D" id="3.30.710.10">
    <property type="entry name" value="Potassium Channel Kv1.1, Chain A"/>
    <property type="match status" value="1"/>
</dbReference>
<dbReference type="InterPro" id="IPR002083">
    <property type="entry name" value="MATH/TRAF_dom"/>
</dbReference>
<dbReference type="SUPFAM" id="SSF54695">
    <property type="entry name" value="POZ domain"/>
    <property type="match status" value="1"/>
</dbReference>
<dbReference type="SUPFAM" id="SSF49599">
    <property type="entry name" value="TRAF domain-like"/>
    <property type="match status" value="1"/>
</dbReference>
<dbReference type="PROSITE" id="PS50144">
    <property type="entry name" value="MATH"/>
    <property type="match status" value="1"/>
</dbReference>
<evidence type="ECO:0008006" key="5">
    <source>
        <dbReference type="Google" id="ProtNLM"/>
    </source>
</evidence>
<dbReference type="InterPro" id="IPR008974">
    <property type="entry name" value="TRAF-like"/>
</dbReference>
<dbReference type="OrthoDB" id="6130897at2759"/>
<dbReference type="Gene3D" id="2.60.210.10">
    <property type="entry name" value="Apoptosis, Tumor Necrosis Factor Receptor Associated Protein 2, Chain A"/>
    <property type="match status" value="1"/>
</dbReference>
<dbReference type="InterPro" id="IPR000210">
    <property type="entry name" value="BTB/POZ_dom"/>
</dbReference>
<evidence type="ECO:0000259" key="2">
    <source>
        <dbReference type="PROSITE" id="PS50144"/>
    </source>
</evidence>
<protein>
    <recommendedName>
        <fullName evidence="5">BTB domain-containing protein</fullName>
    </recommendedName>
</protein>
<dbReference type="FunCoup" id="G0NJY2">
    <property type="interactions" value="11"/>
</dbReference>
<dbReference type="PANTHER" id="PTHR22743:SF165">
    <property type="entry name" value="BTB AND MATH DOMAIN CONTAINING-RELATED"/>
    <property type="match status" value="1"/>
</dbReference>
<dbReference type="InterPro" id="IPR011333">
    <property type="entry name" value="SKP1/BTB/POZ_sf"/>
</dbReference>
<dbReference type="EMBL" id="GL379897">
    <property type="protein sequence ID" value="EGT32688.1"/>
    <property type="molecule type" value="Genomic_DNA"/>
</dbReference>
<accession>G0NJY2</accession>
<feature type="domain" description="MATH" evidence="2">
    <location>
        <begin position="7"/>
        <end position="123"/>
    </location>
</feature>
<dbReference type="InterPro" id="IPR052664">
    <property type="entry name" value="BTB-MATH_domain_protein"/>
</dbReference>
<dbReference type="PROSITE" id="PS50097">
    <property type="entry name" value="BTB"/>
    <property type="match status" value="1"/>
</dbReference>
<dbReference type="CDD" id="cd18186">
    <property type="entry name" value="BTB_POZ_ZBTB_KLHL-like"/>
    <property type="match status" value="1"/>
</dbReference>
<dbReference type="SMART" id="SM00061">
    <property type="entry name" value="MATH"/>
    <property type="match status" value="1"/>
</dbReference>
<reference evidence="4" key="1">
    <citation type="submission" date="2011-07" db="EMBL/GenBank/DDBJ databases">
        <authorList>
            <consortium name="Caenorhabditis brenneri Sequencing and Analysis Consortium"/>
            <person name="Wilson R.K."/>
        </authorList>
    </citation>
    <scope>NUCLEOTIDE SEQUENCE [LARGE SCALE GENOMIC DNA]</scope>
    <source>
        <strain evidence="4">PB2801</strain>
    </source>
</reference>
<evidence type="ECO:0000259" key="1">
    <source>
        <dbReference type="PROSITE" id="PS50097"/>
    </source>
</evidence>
<dbReference type="SMART" id="SM00225">
    <property type="entry name" value="BTB"/>
    <property type="match status" value="1"/>
</dbReference>
<dbReference type="Pfam" id="PF00651">
    <property type="entry name" value="BTB"/>
    <property type="match status" value="1"/>
</dbReference>
<name>G0NJY2_CAEBE</name>
<evidence type="ECO:0000313" key="4">
    <source>
        <dbReference type="Proteomes" id="UP000008068"/>
    </source>
</evidence>
<dbReference type="Proteomes" id="UP000008068">
    <property type="component" value="Unassembled WGS sequence"/>
</dbReference>
<dbReference type="HOGENOM" id="CLU_051249_1_0_1"/>
<organism evidence="4">
    <name type="scientific">Caenorhabditis brenneri</name>
    <name type="common">Nematode worm</name>
    <dbReference type="NCBI Taxonomy" id="135651"/>
    <lineage>
        <taxon>Eukaryota</taxon>
        <taxon>Metazoa</taxon>
        <taxon>Ecdysozoa</taxon>
        <taxon>Nematoda</taxon>
        <taxon>Chromadorea</taxon>
        <taxon>Rhabditida</taxon>
        <taxon>Rhabditina</taxon>
        <taxon>Rhabditomorpha</taxon>
        <taxon>Rhabditoidea</taxon>
        <taxon>Rhabditidae</taxon>
        <taxon>Peloderinae</taxon>
        <taxon>Caenorhabditis</taxon>
    </lineage>
</organism>
<dbReference type="CDD" id="cd00121">
    <property type="entry name" value="MATH"/>
    <property type="match status" value="1"/>
</dbReference>
<dbReference type="Pfam" id="PF00917">
    <property type="entry name" value="MATH"/>
    <property type="match status" value="1"/>
</dbReference>
<dbReference type="AlphaFoldDB" id="G0NJY2"/>
<feature type="domain" description="BTB" evidence="1">
    <location>
        <begin position="147"/>
        <end position="214"/>
    </location>
</feature>
<gene>
    <name evidence="3" type="ORF">CAEBREN_24781</name>
</gene>
<evidence type="ECO:0000313" key="3">
    <source>
        <dbReference type="EMBL" id="EGT32688.1"/>
    </source>
</evidence>